<feature type="domain" description="Glycosyltransferase 2-like" evidence="3">
    <location>
        <begin position="5"/>
        <end position="131"/>
    </location>
</feature>
<keyword evidence="1" id="KW-0328">Glycosyltransferase</keyword>
<dbReference type="PANTHER" id="PTHR22916:SF51">
    <property type="entry name" value="GLYCOSYLTRANSFERASE EPSH-RELATED"/>
    <property type="match status" value="1"/>
</dbReference>
<name>A0A1M6G4I9_9FIRM</name>
<dbReference type="InterPro" id="IPR029044">
    <property type="entry name" value="Nucleotide-diphossugar_trans"/>
</dbReference>
<dbReference type="PANTHER" id="PTHR22916">
    <property type="entry name" value="GLYCOSYLTRANSFERASE"/>
    <property type="match status" value="1"/>
</dbReference>
<dbReference type="InterPro" id="IPR001173">
    <property type="entry name" value="Glyco_trans_2-like"/>
</dbReference>
<protein>
    <submittedName>
        <fullName evidence="4">Glycosyl transferase family 2</fullName>
    </submittedName>
</protein>
<dbReference type="Gene3D" id="3.90.550.10">
    <property type="entry name" value="Spore Coat Polysaccharide Biosynthesis Protein SpsA, Chain A"/>
    <property type="match status" value="1"/>
</dbReference>
<dbReference type="OrthoDB" id="396512at2"/>
<dbReference type="Gene3D" id="3.40.50.720">
    <property type="entry name" value="NAD(P)-binding Rossmann-like Domain"/>
    <property type="match status" value="1"/>
</dbReference>
<dbReference type="RefSeq" id="WP_080326257.1">
    <property type="nucleotide sequence ID" value="NZ_FQYW01000026.1"/>
</dbReference>
<proteinExistence type="predicted"/>
<dbReference type="Pfam" id="PF00535">
    <property type="entry name" value="Glycos_transf_2"/>
    <property type="match status" value="1"/>
</dbReference>
<evidence type="ECO:0000259" key="3">
    <source>
        <dbReference type="Pfam" id="PF00535"/>
    </source>
</evidence>
<evidence type="ECO:0000256" key="2">
    <source>
        <dbReference type="ARBA" id="ARBA00022679"/>
    </source>
</evidence>
<dbReference type="EMBL" id="FQYW01000026">
    <property type="protein sequence ID" value="SHJ04869.1"/>
    <property type="molecule type" value="Genomic_DNA"/>
</dbReference>
<dbReference type="GO" id="GO:0016757">
    <property type="term" value="F:glycosyltransferase activity"/>
    <property type="evidence" value="ECO:0007669"/>
    <property type="project" value="UniProtKB-KW"/>
</dbReference>
<sequence>MELVSIIVTIYNKSQYLPECLESIKRQTYKNIEVVLIDDGSIDQSADICNEYVEKDSRFVYYYQENAGQNAARKLGLEKAKGEWIISVDADDFVSVDICEKFIDAYKMTSADMIFGRIQKYQNGQLKGIMKSIEGIYAGVDAVERFMMPHFFSFGIPTGMYPILYRKKVLQDFFSIIDLRINYSEDCACTLFSLLKSKKVCFISNVVYFYRQNDDSFCHSHKKTNVFSQKLLQEFLLHLFQPHAGINSGDKIIRWLIVRDLLLGGYEYFADYSGIYPYCEVPTGNRIAIYGAGVLGEEIYEKLSSKYICAGWFDREAEYYQKNGKKVSSPEEINEELFDYILIAVTNPDTSKQIATELKRKMKTPEKVLTISERIIDSEYTFTKLKELEKVSEKYIVEH</sequence>
<reference evidence="4 5" key="1">
    <citation type="submission" date="2016-11" db="EMBL/GenBank/DDBJ databases">
        <authorList>
            <person name="Jaros S."/>
            <person name="Januszkiewicz K."/>
            <person name="Wedrychowicz H."/>
        </authorList>
    </citation>
    <scope>NUCLEOTIDE SEQUENCE [LARGE SCALE GENOMIC DNA]</scope>
    <source>
        <strain evidence="4 5">DSM 3074</strain>
    </source>
</reference>
<accession>A0A1M6G4I9</accession>
<evidence type="ECO:0000313" key="4">
    <source>
        <dbReference type="EMBL" id="SHJ04869.1"/>
    </source>
</evidence>
<dbReference type="Proteomes" id="UP000191240">
    <property type="component" value="Unassembled WGS sequence"/>
</dbReference>
<evidence type="ECO:0000256" key="1">
    <source>
        <dbReference type="ARBA" id="ARBA00022676"/>
    </source>
</evidence>
<evidence type="ECO:0000313" key="5">
    <source>
        <dbReference type="Proteomes" id="UP000191240"/>
    </source>
</evidence>
<keyword evidence="2 4" id="KW-0808">Transferase</keyword>
<dbReference type="CDD" id="cd00761">
    <property type="entry name" value="Glyco_tranf_GTA_type"/>
    <property type="match status" value="1"/>
</dbReference>
<organism evidence="4 5">
    <name type="scientific">Anaerovibrio lipolyticus DSM 3074</name>
    <dbReference type="NCBI Taxonomy" id="1120997"/>
    <lineage>
        <taxon>Bacteria</taxon>
        <taxon>Bacillati</taxon>
        <taxon>Bacillota</taxon>
        <taxon>Negativicutes</taxon>
        <taxon>Selenomonadales</taxon>
        <taxon>Selenomonadaceae</taxon>
        <taxon>Anaerovibrio</taxon>
    </lineage>
</organism>
<dbReference type="SUPFAM" id="SSF53448">
    <property type="entry name" value="Nucleotide-diphospho-sugar transferases"/>
    <property type="match status" value="1"/>
</dbReference>
<gene>
    <name evidence="4" type="ORF">SAMN02745671_02521</name>
</gene>
<dbReference type="AlphaFoldDB" id="A0A1M6G4I9"/>